<keyword evidence="2" id="KW-1185">Reference proteome</keyword>
<proteinExistence type="predicted"/>
<dbReference type="EMBL" id="JBEPNJ010000032">
    <property type="protein sequence ID" value="MET3774410.1"/>
    <property type="molecule type" value="Genomic_DNA"/>
</dbReference>
<comment type="caution">
    <text evidence="1">The sequence shown here is derived from an EMBL/GenBank/DDBJ whole genome shotgun (WGS) entry which is preliminary data.</text>
</comment>
<name>A0ACC6TLE0_9MICC</name>
<reference evidence="1" key="1">
    <citation type="submission" date="2024-06" db="EMBL/GenBank/DDBJ databases">
        <title>Genomic Encyclopedia of Type Strains, Phase IV (KMG-IV): sequencing the most valuable type-strain genomes for metagenomic binning, comparative biology and taxonomic classification.</title>
        <authorList>
            <person name="Goeker M."/>
        </authorList>
    </citation>
    <scope>NUCLEOTIDE SEQUENCE</scope>
    <source>
        <strain evidence="1">SJCon</strain>
    </source>
</reference>
<accession>A0ACC6TLE0</accession>
<evidence type="ECO:0000313" key="2">
    <source>
        <dbReference type="Proteomes" id="UP001549207"/>
    </source>
</evidence>
<evidence type="ECO:0000313" key="1">
    <source>
        <dbReference type="EMBL" id="MET3774410.1"/>
    </source>
</evidence>
<dbReference type="Proteomes" id="UP001549207">
    <property type="component" value="Unassembled WGS sequence"/>
</dbReference>
<gene>
    <name evidence="1" type="ORF">ABIC98_004086</name>
</gene>
<sequence>MNTSTQLQEFPVTDRIDVEIPVEGGISLHAWLYIPVSGQGPFPAITMAHGFAGLKYRALSDYAEYFCSLGFVVLVHDHRNFGLSGGEIRGDIDPWQQIADWRRVISYVESRPEVDPNRIGLWGTSYAGGHGLVLGATDRRLKAVTVQVPTISGYEQSLRRIKPEDRASVEAVYDADERAQLAGEPPARRAVVSLDPEVPAAYRSAKLIAYHELFPLPEGVEAAETITVRSSRRAAMYDPGQFVSRVSPTPLLMVVASHDETTPADLALEAYERALDPKRLVVVADGHFESYTKHLRETRAAAGTWFLEHL</sequence>
<protein>
    <submittedName>
        <fullName evidence="1">Fermentation-respiration switch protein FrsA (DUF1100 family)</fullName>
    </submittedName>
</protein>
<organism evidence="1 2">
    <name type="scientific">Arthrobacter nitrophenolicus</name>
    <dbReference type="NCBI Taxonomy" id="683150"/>
    <lineage>
        <taxon>Bacteria</taxon>
        <taxon>Bacillati</taxon>
        <taxon>Actinomycetota</taxon>
        <taxon>Actinomycetes</taxon>
        <taxon>Micrococcales</taxon>
        <taxon>Micrococcaceae</taxon>
        <taxon>Arthrobacter</taxon>
    </lineage>
</organism>